<feature type="transmembrane region" description="Helical" evidence="6">
    <location>
        <begin position="718"/>
        <end position="737"/>
    </location>
</feature>
<evidence type="ECO:0000256" key="5">
    <source>
        <dbReference type="SAM" id="MobiDB-lite"/>
    </source>
</evidence>
<dbReference type="GO" id="GO:0022857">
    <property type="term" value="F:transmembrane transporter activity"/>
    <property type="evidence" value="ECO:0007669"/>
    <property type="project" value="TreeGrafter"/>
</dbReference>
<reference evidence="7" key="1">
    <citation type="submission" date="2023-04" db="EMBL/GenBank/DDBJ databases">
        <title>Ambrosiozyma monospora NBRC 1965.</title>
        <authorList>
            <person name="Ichikawa N."/>
            <person name="Sato H."/>
            <person name="Tonouchi N."/>
        </authorList>
    </citation>
    <scope>NUCLEOTIDE SEQUENCE</scope>
    <source>
        <strain evidence="7">NBRC 1965</strain>
    </source>
</reference>
<comment type="caution">
    <text evidence="7">The sequence shown here is derived from an EMBL/GenBank/DDBJ whole genome shotgun (WGS) entry which is preliminary data.</text>
</comment>
<dbReference type="SUPFAM" id="SSF103473">
    <property type="entry name" value="MFS general substrate transporter"/>
    <property type="match status" value="1"/>
</dbReference>
<feature type="transmembrane region" description="Helical" evidence="6">
    <location>
        <begin position="483"/>
        <end position="506"/>
    </location>
</feature>
<feature type="transmembrane region" description="Helical" evidence="6">
    <location>
        <begin position="208"/>
        <end position="230"/>
    </location>
</feature>
<dbReference type="InterPro" id="IPR036259">
    <property type="entry name" value="MFS_trans_sf"/>
</dbReference>
<dbReference type="OrthoDB" id="3026777at2759"/>
<dbReference type="AlphaFoldDB" id="A0A9W6YQA6"/>
<feature type="region of interest" description="Disordered" evidence="5">
    <location>
        <begin position="1"/>
        <end position="26"/>
    </location>
</feature>
<evidence type="ECO:0000256" key="2">
    <source>
        <dbReference type="ARBA" id="ARBA00022692"/>
    </source>
</evidence>
<proteinExistence type="predicted"/>
<feature type="transmembrane region" description="Helical" evidence="6">
    <location>
        <begin position="689"/>
        <end position="712"/>
    </location>
</feature>
<feature type="transmembrane region" description="Helical" evidence="6">
    <location>
        <begin position="308"/>
        <end position="330"/>
    </location>
</feature>
<name>A0A9W6YQA6_AMBMO</name>
<feature type="compositionally biased region" description="Low complexity" evidence="5">
    <location>
        <begin position="13"/>
        <end position="26"/>
    </location>
</feature>
<gene>
    <name evidence="7" type="ORF">Amon01_000065900</name>
</gene>
<keyword evidence="8" id="KW-1185">Reference proteome</keyword>
<feature type="transmembrane region" description="Helical" evidence="6">
    <location>
        <begin position="66"/>
        <end position="86"/>
    </location>
</feature>
<sequence length="739" mass="83772">MDPFSRNADPEITSTQHTLTSTPSLSLPLLSNDEDDEVTHIETDSEIQIDTQIRQTTSRKFSKLPWYRKPSLFIVCLYLLLFQLSANFSTAIQLELIITELCRDALNSKDRFTVEDHDESNPNHLFSYKINEIESPEMTCNTADVQHSSLNIQKWSSFVPGLISLLVLIPIYMLNTRRNTKTEAKTKAKIKKTTEMTERNCLGSKQMLMFALTFIIISQLSINIILTQPISLMPGHNHFKPLPIILASSISGFGGGGQICTLLYLCYIYTKEVVALNESNEREANSYDNDDEISTNQRQKPQYKDMEIIGVLLGTLFLGVGGGPMIASLLRIESVYILMISCVLCSFSLILCCLLLPNPKMMKSRINQSLGDSVADVEPSCCEIITINHLRKQDVEVDLENGELLSLDSDTDNTTLDDIYDNHNDTSADHQELASDEIDDTTVTSATDDNVNQSLWATISSQFWITKHDKRGKLDHTVKRNTLILFLMNILFISADIGSMHCLMLYGTFKFHWDQYEISKIISVFMFSKSVAYWLKINSQDQILNLSQFLTLLNNRFNNRFKFIKHFNRLDLIDLCYLYGCFVFEILAMLCAISTHSITGFYVCCLFSCLGSLCEPVFQTSLLKYMNVKKANNSNITNTNTPANTAINNTYDNRFHPSGSNHTTTTTTSTSTTNHIKTKTNHEQFFKNYTICIILITLVSPILFLNVYSITLETNPKFVFEFCGGIFAICMISAYFLKL</sequence>
<evidence type="ECO:0000256" key="1">
    <source>
        <dbReference type="ARBA" id="ARBA00004141"/>
    </source>
</evidence>
<dbReference type="PANTHER" id="PTHR23507:SF1">
    <property type="entry name" value="FI18259P1-RELATED"/>
    <property type="match status" value="1"/>
</dbReference>
<keyword evidence="2 6" id="KW-0812">Transmembrane</keyword>
<dbReference type="GO" id="GO:0016020">
    <property type="term" value="C:membrane"/>
    <property type="evidence" value="ECO:0007669"/>
    <property type="project" value="UniProtKB-SubCell"/>
</dbReference>
<feature type="transmembrane region" description="Helical" evidence="6">
    <location>
        <begin position="572"/>
        <end position="593"/>
    </location>
</feature>
<evidence type="ECO:0000256" key="3">
    <source>
        <dbReference type="ARBA" id="ARBA00022989"/>
    </source>
</evidence>
<dbReference type="PANTHER" id="PTHR23507">
    <property type="entry name" value="ZGC:174356"/>
    <property type="match status" value="1"/>
</dbReference>
<evidence type="ECO:0000313" key="7">
    <source>
        <dbReference type="EMBL" id="GMG19691.1"/>
    </source>
</evidence>
<organism evidence="7 8">
    <name type="scientific">Ambrosiozyma monospora</name>
    <name type="common">Yeast</name>
    <name type="synonym">Endomycopsis monosporus</name>
    <dbReference type="NCBI Taxonomy" id="43982"/>
    <lineage>
        <taxon>Eukaryota</taxon>
        <taxon>Fungi</taxon>
        <taxon>Dikarya</taxon>
        <taxon>Ascomycota</taxon>
        <taxon>Saccharomycotina</taxon>
        <taxon>Pichiomycetes</taxon>
        <taxon>Pichiales</taxon>
        <taxon>Pichiaceae</taxon>
        <taxon>Ambrosiozyma</taxon>
    </lineage>
</organism>
<keyword evidence="3 6" id="KW-1133">Transmembrane helix</keyword>
<feature type="transmembrane region" description="Helical" evidence="6">
    <location>
        <begin position="155"/>
        <end position="175"/>
    </location>
</feature>
<evidence type="ECO:0000256" key="6">
    <source>
        <dbReference type="SAM" id="Phobius"/>
    </source>
</evidence>
<keyword evidence="4 6" id="KW-0472">Membrane</keyword>
<evidence type="ECO:0000256" key="4">
    <source>
        <dbReference type="ARBA" id="ARBA00023136"/>
    </source>
</evidence>
<dbReference type="Proteomes" id="UP001165063">
    <property type="component" value="Unassembled WGS sequence"/>
</dbReference>
<feature type="transmembrane region" description="Helical" evidence="6">
    <location>
        <begin position="242"/>
        <end position="267"/>
    </location>
</feature>
<evidence type="ECO:0000313" key="8">
    <source>
        <dbReference type="Proteomes" id="UP001165063"/>
    </source>
</evidence>
<protein>
    <submittedName>
        <fullName evidence="7">Unnamed protein product</fullName>
    </submittedName>
</protein>
<comment type="subcellular location">
    <subcellularLocation>
        <location evidence="1">Membrane</location>
        <topology evidence="1">Multi-pass membrane protein</topology>
    </subcellularLocation>
</comment>
<accession>A0A9W6YQA6</accession>
<feature type="transmembrane region" description="Helical" evidence="6">
    <location>
        <begin position="336"/>
        <end position="356"/>
    </location>
</feature>
<feature type="transmembrane region" description="Helical" evidence="6">
    <location>
        <begin position="599"/>
        <end position="618"/>
    </location>
</feature>
<dbReference type="EMBL" id="BSXU01000181">
    <property type="protein sequence ID" value="GMG19691.1"/>
    <property type="molecule type" value="Genomic_DNA"/>
</dbReference>